<feature type="compositionally biased region" description="Basic and acidic residues" evidence="1">
    <location>
        <begin position="1186"/>
        <end position="1199"/>
    </location>
</feature>
<proteinExistence type="predicted"/>
<accession>A0A419I259</accession>
<evidence type="ECO:0000313" key="4">
    <source>
        <dbReference type="Proteomes" id="UP000285112"/>
    </source>
</evidence>
<feature type="region of interest" description="Disordered" evidence="1">
    <location>
        <begin position="1175"/>
        <end position="1199"/>
    </location>
</feature>
<organism evidence="3 4">
    <name type="scientific">Amycolatopsis panacis</name>
    <dbReference type="NCBI Taxonomy" id="2340917"/>
    <lineage>
        <taxon>Bacteria</taxon>
        <taxon>Bacillati</taxon>
        <taxon>Actinomycetota</taxon>
        <taxon>Actinomycetes</taxon>
        <taxon>Pseudonocardiales</taxon>
        <taxon>Pseudonocardiaceae</taxon>
        <taxon>Amycolatopsis</taxon>
    </lineage>
</organism>
<feature type="region of interest" description="Disordered" evidence="1">
    <location>
        <begin position="1223"/>
        <end position="1243"/>
    </location>
</feature>
<dbReference type="RefSeq" id="WP_120024675.1">
    <property type="nucleotide sequence ID" value="NZ_QZFV01000091.1"/>
</dbReference>
<dbReference type="Proteomes" id="UP000285112">
    <property type="component" value="Unassembled WGS sequence"/>
</dbReference>
<feature type="domain" description="DUF6603" evidence="2">
    <location>
        <begin position="721"/>
        <end position="1211"/>
    </location>
</feature>
<dbReference type="InterPro" id="IPR046538">
    <property type="entry name" value="DUF6603"/>
</dbReference>
<evidence type="ECO:0000313" key="3">
    <source>
        <dbReference type="EMBL" id="RJQ83881.1"/>
    </source>
</evidence>
<evidence type="ECO:0000259" key="2">
    <source>
        <dbReference type="Pfam" id="PF20248"/>
    </source>
</evidence>
<dbReference type="EMBL" id="QZFV01000091">
    <property type="protein sequence ID" value="RJQ83881.1"/>
    <property type="molecule type" value="Genomic_DNA"/>
</dbReference>
<sequence>MPLRVTDLRAKLAAADSLLEFSPEFLQLVPAVELFTRFLGDALLNVRVLSVDVDALMVEGTVTIIGQAASTARIVFQTDDAEEHVLGLRVDVVLLDDGPGLPPEIADIPAVLAMLGLGPLHLVFGIEPTGDGPASARPRVGLGIELLFPRPDTSPRPYVWAYPPWGSGQPWYFFGSFDKVRLNGLDDLLKLAAGDFDLPDDLGTGELALNALAFDVVPADSTSAVDLRWLSLGVGIGLAGRWDALPGVLAVEDLDAAFTVADPLGRPEVAVVLGGRVRLGEDILVDVTVMLPGRSLYGVLARPVELGSLLEDLFGNIPLFGDLVVSRLAVSAEMGGEPSYALELDLDNVWTIVEGIALSSVDLRVVKEGGTVSATVGAVWQVGDGAFHVLGAWAAGGDWSFTATAEAIELSEVLDSLGIQPPDVLSGMAFDRLAITFDSAGHVSVACEARFELDEKLSLLTVTFDAERGGQSRNLGVLLAVPVDTSAGVERILEFRGEFSAGPSGKTVTVAWTGSPGIGAAELARGFGLELPSDAPASLLPSLASIGLRRDLGSGRTVLAAATVSGNGIVLGLVPDAGRTRKVFLAGYGLGWSLSDLPLIGGGIPTDADFGVDAIAITAADAPITAVQRGLVDADLAVLEMFTGTVFPRLPALTQDGSLARGVYLSLACVLGGEPFAMPAVPLTGGAPPRATLPAASRDQVPLAVRDLSAPDAPSARSDVGHSFGPLFLRSVDIGFDRGAALLNLDAELGAGGLTLAVQGLALGVDLDDLAFTWKLSGLSAEFDRPPLRISGTLVNKTLPARQGDDLMLAGVLIVQMPQFGVTALGAYLRKTGAKPSLFVFGRGQAALGGPPIFRVTAVNAGFGYNSHIDLPDAGGVESFPFVTGITGDLLTVLDKLTGRWVTPRDGAIWLAAGLDFTSFRLVLGRLMLFLEIGDGLTLGLLGTARAALPPTDTALAEVNLAISVLFRSAVGEFRATAQLYDSFIIDPACALTGGFAFIQWFDPHPRAGDFVLTLGGYHSLFEKPDHFPAVPRLGFRWSMGAVDITGTAFFAMAPSAIMAGGTLDVRYKSGPLEAWLTAYAHVHARWKPLCFEAGFGVTVGAKLKLLITFRGELGAELAIWGPPTGGTVTAKFVFVKVTIDFGRGRKQPATIDWQQFAELLPPSEKALRITVPDGLLADTEPPAGRLDEDGKDDKEGSERLPWLIDSAGATFRIDTAVPASSTAFQDRPADGDTPLDIRPLGRTGIDSPLRVRVARKPAAGDTSSWQPLADDGDWVDSPILGNVPTSLWGTPGGNPFSADERLLRGRRTGMQVVIPPPVSTGTPLPRIKDSSIAYEELDPADNPLDPAGRPAGDGARQAAGAVGVVAATITTTATARTRLHSALGTLLTPSGFGSLPDDSLTGLETHLNDSGLGAAPLLLTSSGSDV</sequence>
<protein>
    <recommendedName>
        <fullName evidence="2">DUF6603 domain-containing protein</fullName>
    </recommendedName>
</protein>
<reference evidence="3 4" key="1">
    <citation type="submission" date="2018-09" db="EMBL/GenBank/DDBJ databases">
        <title>YIM PH 21725 draft genome.</title>
        <authorList>
            <person name="Miao C."/>
        </authorList>
    </citation>
    <scope>NUCLEOTIDE SEQUENCE [LARGE SCALE GENOMIC DNA]</scope>
    <source>
        <strain evidence="4">YIM PH21725</strain>
    </source>
</reference>
<dbReference type="Pfam" id="PF20248">
    <property type="entry name" value="DUF6603"/>
    <property type="match status" value="1"/>
</dbReference>
<name>A0A419I259_9PSEU</name>
<keyword evidence="4" id="KW-1185">Reference proteome</keyword>
<comment type="caution">
    <text evidence="3">The sequence shown here is derived from an EMBL/GenBank/DDBJ whole genome shotgun (WGS) entry which is preliminary data.</text>
</comment>
<evidence type="ECO:0000256" key="1">
    <source>
        <dbReference type="SAM" id="MobiDB-lite"/>
    </source>
</evidence>
<dbReference type="OrthoDB" id="535891at2"/>
<gene>
    <name evidence="3" type="ORF">D5S19_18930</name>
</gene>